<accession>D9SFK7</accession>
<dbReference type="HOGENOM" id="CLU_071534_0_0_4"/>
<organism evidence="1 2">
    <name type="scientific">Gallionella capsiferriformans (strain ES-2)</name>
    <name type="common">Gallionella ferruginea capsiferriformans (strain ES-2)</name>
    <dbReference type="NCBI Taxonomy" id="395494"/>
    <lineage>
        <taxon>Bacteria</taxon>
        <taxon>Pseudomonadati</taxon>
        <taxon>Pseudomonadota</taxon>
        <taxon>Betaproteobacteria</taxon>
        <taxon>Nitrosomonadales</taxon>
        <taxon>Gallionellaceae</taxon>
        <taxon>Gallionella</taxon>
    </lineage>
</organism>
<gene>
    <name evidence="1" type="ordered locus">Galf_1277</name>
</gene>
<dbReference type="Proteomes" id="UP000001235">
    <property type="component" value="Chromosome"/>
</dbReference>
<keyword evidence="2" id="KW-1185">Reference proteome</keyword>
<dbReference type="EMBL" id="CP002159">
    <property type="protein sequence ID" value="ADL55304.1"/>
    <property type="molecule type" value="Genomic_DNA"/>
</dbReference>
<dbReference type="STRING" id="395494.Galf_1277"/>
<protein>
    <submittedName>
        <fullName evidence="1">Uncharacterized protein</fullName>
    </submittedName>
</protein>
<dbReference type="KEGG" id="gca:Galf_1277"/>
<proteinExistence type="predicted"/>
<name>D9SFK7_GALCS</name>
<sequence length="317" mass="35761">MGNKMLEKYVDKIALRVASQVNLDKVIIAQSLLHVRANKELKRIKNLSEVEFRGFSQWGEDGILNWLVGKIPNISPSFIEFGVENYRESNTRLLLWLRNWRGVVIDGSENNIQDIRKQDVSWRFDLQSICAFIDRDNINSLITSTGLHGEIGILSVDIDGNDYWVWDAINTVSPAIVVCEYNAVFGDLNALTIPYDPAFYVTQAHYTNLYFGASIQAVIELGKRKGYQLVGTNSNGCNAFFVRDDYAGVVLEAIDNVKIYSSCFRSARDQDGNLTLVSGSMRAESIGHLPVFNIERKETMALANCGELYSPEWRGRI</sequence>
<dbReference type="AlphaFoldDB" id="D9SFK7"/>
<evidence type="ECO:0000313" key="2">
    <source>
        <dbReference type="Proteomes" id="UP000001235"/>
    </source>
</evidence>
<dbReference type="eggNOG" id="ENOG502Z9VT">
    <property type="taxonomic scope" value="Bacteria"/>
</dbReference>
<reference evidence="1 2" key="1">
    <citation type="submission" date="2010-08" db="EMBL/GenBank/DDBJ databases">
        <title>Complete sequence of Gallionella capsiferriformans ES-2.</title>
        <authorList>
            <consortium name="US DOE Joint Genome Institute"/>
            <person name="Lucas S."/>
            <person name="Copeland A."/>
            <person name="Lapidus A."/>
            <person name="Cheng J.-F."/>
            <person name="Bruce D."/>
            <person name="Goodwin L."/>
            <person name="Pitluck S."/>
            <person name="Chertkov O."/>
            <person name="Davenport K.W."/>
            <person name="Detter J.C."/>
            <person name="Han C."/>
            <person name="Tapia R."/>
            <person name="Land M."/>
            <person name="Hauser L."/>
            <person name="Chang Y.-J."/>
            <person name="Jeffries C."/>
            <person name="Kyrpides N."/>
            <person name="Ivanova N."/>
            <person name="Mikhailova N."/>
            <person name="Shelobolina E.S."/>
            <person name="Picardal F."/>
            <person name="Roden E."/>
            <person name="Emerson D."/>
            <person name="Woyke T."/>
        </authorList>
    </citation>
    <scope>NUCLEOTIDE SEQUENCE [LARGE SCALE GENOMIC DNA]</scope>
    <source>
        <strain evidence="1 2">ES-2</strain>
    </source>
</reference>
<dbReference type="RefSeq" id="WP_013293243.1">
    <property type="nucleotide sequence ID" value="NC_014394.1"/>
</dbReference>
<evidence type="ECO:0000313" key="1">
    <source>
        <dbReference type="EMBL" id="ADL55304.1"/>
    </source>
</evidence>